<gene>
    <name evidence="1" type="ORF">WMG39_00985</name>
</gene>
<organism evidence="1 2">
    <name type="scientific">Microcoleus anatoxicus PTRS2</name>
    <dbReference type="NCBI Taxonomy" id="2705321"/>
    <lineage>
        <taxon>Bacteria</taxon>
        <taxon>Bacillati</taxon>
        <taxon>Cyanobacteriota</taxon>
        <taxon>Cyanophyceae</taxon>
        <taxon>Oscillatoriophycideae</taxon>
        <taxon>Oscillatoriales</taxon>
        <taxon>Microcoleaceae</taxon>
        <taxon>Microcoleus</taxon>
        <taxon>Microcoleus anatoxicus</taxon>
    </lineage>
</organism>
<dbReference type="SFLD" id="SFLDG01020">
    <property type="entry name" value="Terpene_Cyclase_Like_2"/>
    <property type="match status" value="1"/>
</dbReference>
<protein>
    <submittedName>
        <fullName evidence="1">Germacradienol/geosmin synthase</fullName>
    </submittedName>
</protein>
<dbReference type="SFLD" id="SFLDS00005">
    <property type="entry name" value="Isoprenoid_Synthase_Type_I"/>
    <property type="match status" value="1"/>
</dbReference>
<keyword evidence="2" id="KW-1185">Reference proteome</keyword>
<dbReference type="Gene3D" id="1.10.600.10">
    <property type="entry name" value="Farnesyl Diphosphate Synthase"/>
    <property type="match status" value="2"/>
</dbReference>
<dbReference type="PANTHER" id="PTHR35201">
    <property type="entry name" value="TERPENE SYNTHASE"/>
    <property type="match status" value="1"/>
</dbReference>
<dbReference type="PANTHER" id="PTHR35201:SF4">
    <property type="entry name" value="BETA-PINACENE SYNTHASE-RELATED"/>
    <property type="match status" value="1"/>
</dbReference>
<evidence type="ECO:0000313" key="2">
    <source>
        <dbReference type="Proteomes" id="UP001384579"/>
    </source>
</evidence>
<dbReference type="RefSeq" id="WP_340524241.1">
    <property type="nucleotide sequence ID" value="NZ_JBBLXS010000006.1"/>
</dbReference>
<dbReference type="InterPro" id="IPR034686">
    <property type="entry name" value="Terpene_cyclase-like_2"/>
</dbReference>
<evidence type="ECO:0000313" key="1">
    <source>
        <dbReference type="EMBL" id="MEK0183417.1"/>
    </source>
</evidence>
<reference evidence="1 2" key="1">
    <citation type="journal article" date="2020" name="Harmful Algae">
        <title>Molecular and morphological characterization of a novel dihydroanatoxin-a producing Microcoleus species (cyanobacteria) from the Russian River, California, USA.</title>
        <authorList>
            <person name="Conklin K.Y."/>
            <person name="Stancheva R."/>
            <person name="Otten T.G."/>
            <person name="Fadness R."/>
            <person name="Boyer G.L."/>
            <person name="Read B."/>
            <person name="Zhang X."/>
            <person name="Sheath R.G."/>
        </authorList>
    </citation>
    <scope>NUCLEOTIDE SEQUENCE [LARGE SCALE GENOMIC DNA]</scope>
    <source>
        <strain evidence="1 2">PTRS2</strain>
    </source>
</reference>
<comment type="caution">
    <text evidence="1">The sequence shown here is derived from an EMBL/GenBank/DDBJ whole genome shotgun (WGS) entry which is preliminary data.</text>
</comment>
<name>A0ABU8YGC4_9CYAN</name>
<dbReference type="InterPro" id="IPR008949">
    <property type="entry name" value="Isoprenoid_synthase_dom_sf"/>
</dbReference>
<dbReference type="SUPFAM" id="SSF48576">
    <property type="entry name" value="Terpenoid synthases"/>
    <property type="match status" value="2"/>
</dbReference>
<proteinExistence type="predicted"/>
<accession>A0ABU8YGC4</accession>
<dbReference type="Proteomes" id="UP001384579">
    <property type="component" value="Unassembled WGS sequence"/>
</dbReference>
<dbReference type="Pfam" id="PF19086">
    <property type="entry name" value="Terpene_syn_C_2"/>
    <property type="match status" value="2"/>
</dbReference>
<sequence length="837" mass="95013">MQPFKLPDFYMPWPARLNPNLEAARVHSKAWAYDMGILGSDEDAVWDEKTFDRMDFAAFAAATHPDAPAPELDLITDWYIWGWFVDDYFAQAFEMGNNDKGQAKVYLSRLLSFMPKDLSTPIPEPQNPTEFALVDLWPRTAPTMSEQWRERFVEHIQIMSEASLRELFNKDKGQERILDPVEYIKIRRIISGMIWSADLVEHSLAAEIPPEIYHKRPIRVLNDIFCDTVGLRNDIISYQKDIDEGRVNNCVIVAKHFLNTDIQEAVNVVNDLVTSRLFQFEHTMMMELQPLLDEYGLDSEARLRVYRYVKALQDWMAGDLEWELRPGGRYLPAESEEDEAQLVTKRLNTAMARAGLSPSAIGLRIRTYNHVSFQTVGEIALPEFYMPFSTGLNPHLEEGRRTSKEWAYEMGMIGIPGISFWDEDKFDVIDTAFVCALMYPKASNAEYDLATKYNVWGFYTDGYFDTRYLATRDIVGGKVFFARLLALISSDSVPMTIPTNPSERGLAYLWQLVIVSLSVEEKEQLYYLLKEMFEGWMRQLDHQIQNRIPDPIDYIELRQNTLAFDLLVWLNNSNKKLSELYDTPPMRSLYNAAGDVIGLTNDIFSYQKEMESEGILINGVLVTQHFLDCDIAQAVEIVNNLISARVSEFEHIVATELPDLCDEFNLDTNTREELFGYVEQLQFLMCGSFKWHLETSYHRESEFRRDPSPRNLFNAPKALESSSPVEVEKQLIGILNGLGTSAAKIGTSSSKTGEKSIQSIPTDNAISSKQLFGALNGLGTSAAKIGTPSLAKTNAESIQSIPIENAESITPSKQFIGVLNGLGTSAIKIRTSSVNQP</sequence>
<dbReference type="EMBL" id="JBBLXS010000006">
    <property type="protein sequence ID" value="MEK0183417.1"/>
    <property type="molecule type" value="Genomic_DNA"/>
</dbReference>